<dbReference type="EMBL" id="VOBQ01000023">
    <property type="protein sequence ID" value="TWO67706.1"/>
    <property type="molecule type" value="Genomic_DNA"/>
</dbReference>
<keyword evidence="12" id="KW-1185">Reference proteome</keyword>
<comment type="catalytic activity">
    <reaction evidence="9">
        <text>S-methyl-5'-thioadenosine + phosphate = 5-(methylsulfanyl)-alpha-D-ribose 1-phosphate + adenine</text>
        <dbReference type="Rhea" id="RHEA:11852"/>
        <dbReference type="ChEBI" id="CHEBI:16708"/>
        <dbReference type="ChEBI" id="CHEBI:17509"/>
        <dbReference type="ChEBI" id="CHEBI:43474"/>
        <dbReference type="ChEBI" id="CHEBI:58533"/>
        <dbReference type="EC" id="2.4.2.28"/>
    </reaction>
    <physiologicalReaction direction="left-to-right" evidence="9">
        <dbReference type="Rhea" id="RHEA:11853"/>
    </physiologicalReaction>
</comment>
<comment type="catalytic activity">
    <reaction evidence="7">
        <text>adenosine + H2O + H(+) = inosine + NH4(+)</text>
        <dbReference type="Rhea" id="RHEA:24408"/>
        <dbReference type="ChEBI" id="CHEBI:15377"/>
        <dbReference type="ChEBI" id="CHEBI:15378"/>
        <dbReference type="ChEBI" id="CHEBI:16335"/>
        <dbReference type="ChEBI" id="CHEBI:17596"/>
        <dbReference type="ChEBI" id="CHEBI:28938"/>
        <dbReference type="EC" id="3.5.4.4"/>
    </reaction>
    <physiologicalReaction direction="left-to-right" evidence="7">
        <dbReference type="Rhea" id="RHEA:24409"/>
    </physiologicalReaction>
</comment>
<evidence type="ECO:0000256" key="7">
    <source>
        <dbReference type="ARBA" id="ARBA00047989"/>
    </source>
</evidence>
<dbReference type="RefSeq" id="WP_145896172.1">
    <property type="nucleotide sequence ID" value="NZ_VOBQ01000023.1"/>
</dbReference>
<organism evidence="11 12">
    <name type="scientific">Caenimonas sedimenti</name>
    <dbReference type="NCBI Taxonomy" id="2596921"/>
    <lineage>
        <taxon>Bacteria</taxon>
        <taxon>Pseudomonadati</taxon>
        <taxon>Pseudomonadota</taxon>
        <taxon>Betaproteobacteria</taxon>
        <taxon>Burkholderiales</taxon>
        <taxon>Comamonadaceae</taxon>
        <taxon>Caenimonas</taxon>
    </lineage>
</organism>
<reference evidence="11 12" key="1">
    <citation type="submission" date="2019-07" db="EMBL/GenBank/DDBJ databases">
        <title>Caenimonas sedimenti sp. nov., isolated from activated sludge.</title>
        <authorList>
            <person name="Xu J."/>
        </authorList>
    </citation>
    <scope>NUCLEOTIDE SEQUENCE [LARGE SCALE GENOMIC DNA]</scope>
    <source>
        <strain evidence="11 12">HX-9-20</strain>
    </source>
</reference>
<dbReference type="InterPro" id="IPR038371">
    <property type="entry name" value="Cu_polyphenol_OxRdtase_sf"/>
</dbReference>
<dbReference type="OrthoDB" id="4279at2"/>
<dbReference type="Gene3D" id="3.60.140.10">
    <property type="entry name" value="CNF1/YfiH-like putative cysteine hydrolases"/>
    <property type="match status" value="1"/>
</dbReference>
<comment type="catalytic activity">
    <reaction evidence="1">
        <text>inosine + phosphate = alpha-D-ribose 1-phosphate + hypoxanthine</text>
        <dbReference type="Rhea" id="RHEA:27646"/>
        <dbReference type="ChEBI" id="CHEBI:17368"/>
        <dbReference type="ChEBI" id="CHEBI:17596"/>
        <dbReference type="ChEBI" id="CHEBI:43474"/>
        <dbReference type="ChEBI" id="CHEBI:57720"/>
        <dbReference type="EC" id="2.4.2.1"/>
    </reaction>
    <physiologicalReaction direction="left-to-right" evidence="1">
        <dbReference type="Rhea" id="RHEA:27647"/>
    </physiologicalReaction>
</comment>
<dbReference type="Proteomes" id="UP000318199">
    <property type="component" value="Unassembled WGS sequence"/>
</dbReference>
<gene>
    <name evidence="11" type="primary">pgeF</name>
    <name evidence="11" type="ORF">FN976_25270</name>
</gene>
<keyword evidence="6" id="KW-0862">Zinc</keyword>
<proteinExistence type="inferred from homology"/>
<dbReference type="InterPro" id="IPR003730">
    <property type="entry name" value="Cu_polyphenol_OxRdtase"/>
</dbReference>
<protein>
    <recommendedName>
        <fullName evidence="10">Purine nucleoside phosphorylase</fullName>
    </recommendedName>
</protein>
<dbReference type="PANTHER" id="PTHR30616:SF2">
    <property type="entry name" value="PURINE NUCLEOSIDE PHOSPHORYLASE LACC1"/>
    <property type="match status" value="1"/>
</dbReference>
<name>A0A562ZHA5_9BURK</name>
<evidence type="ECO:0000256" key="6">
    <source>
        <dbReference type="ARBA" id="ARBA00022833"/>
    </source>
</evidence>
<keyword evidence="3" id="KW-0808">Transferase</keyword>
<dbReference type="SUPFAM" id="SSF64438">
    <property type="entry name" value="CNF1/YfiH-like putative cysteine hydrolases"/>
    <property type="match status" value="1"/>
</dbReference>
<dbReference type="GO" id="GO:0005507">
    <property type="term" value="F:copper ion binding"/>
    <property type="evidence" value="ECO:0007669"/>
    <property type="project" value="TreeGrafter"/>
</dbReference>
<dbReference type="Pfam" id="PF02578">
    <property type="entry name" value="Cu-oxidase_4"/>
    <property type="match status" value="1"/>
</dbReference>
<evidence type="ECO:0000256" key="1">
    <source>
        <dbReference type="ARBA" id="ARBA00000553"/>
    </source>
</evidence>
<keyword evidence="5" id="KW-0378">Hydrolase</keyword>
<evidence type="ECO:0000256" key="10">
    <source>
        <dbReference type="RuleBase" id="RU361274"/>
    </source>
</evidence>
<dbReference type="NCBIfam" id="TIGR00726">
    <property type="entry name" value="peptidoglycan editing factor PgeF"/>
    <property type="match status" value="1"/>
</dbReference>
<dbReference type="CDD" id="cd16833">
    <property type="entry name" value="YfiH"/>
    <property type="match status" value="1"/>
</dbReference>
<dbReference type="AlphaFoldDB" id="A0A562ZHA5"/>
<evidence type="ECO:0000256" key="2">
    <source>
        <dbReference type="ARBA" id="ARBA00007353"/>
    </source>
</evidence>
<evidence type="ECO:0000256" key="5">
    <source>
        <dbReference type="ARBA" id="ARBA00022801"/>
    </source>
</evidence>
<evidence type="ECO:0000256" key="8">
    <source>
        <dbReference type="ARBA" id="ARBA00048968"/>
    </source>
</evidence>
<dbReference type="PANTHER" id="PTHR30616">
    <property type="entry name" value="UNCHARACTERIZED PROTEIN YFIH"/>
    <property type="match status" value="1"/>
</dbReference>
<comment type="catalytic activity">
    <reaction evidence="8">
        <text>adenosine + phosphate = alpha-D-ribose 1-phosphate + adenine</text>
        <dbReference type="Rhea" id="RHEA:27642"/>
        <dbReference type="ChEBI" id="CHEBI:16335"/>
        <dbReference type="ChEBI" id="CHEBI:16708"/>
        <dbReference type="ChEBI" id="CHEBI:43474"/>
        <dbReference type="ChEBI" id="CHEBI:57720"/>
        <dbReference type="EC" id="2.4.2.1"/>
    </reaction>
    <physiologicalReaction direction="left-to-right" evidence="8">
        <dbReference type="Rhea" id="RHEA:27643"/>
    </physiologicalReaction>
</comment>
<comment type="caution">
    <text evidence="11">The sequence shown here is derived from an EMBL/GenBank/DDBJ whole genome shotgun (WGS) entry which is preliminary data.</text>
</comment>
<comment type="similarity">
    <text evidence="2 10">Belongs to the purine nucleoside phosphorylase YfiH/LACC1 family.</text>
</comment>
<dbReference type="GO" id="GO:0017061">
    <property type="term" value="F:S-methyl-5-thioadenosine phosphorylase activity"/>
    <property type="evidence" value="ECO:0007669"/>
    <property type="project" value="UniProtKB-EC"/>
</dbReference>
<keyword evidence="4" id="KW-0479">Metal-binding</keyword>
<evidence type="ECO:0000256" key="9">
    <source>
        <dbReference type="ARBA" id="ARBA00049893"/>
    </source>
</evidence>
<dbReference type="GO" id="GO:0016787">
    <property type="term" value="F:hydrolase activity"/>
    <property type="evidence" value="ECO:0007669"/>
    <property type="project" value="UniProtKB-KW"/>
</dbReference>
<sequence length="255" mass="27047">MLTPDWPLIPGVRAACSLRTGGTSKPPYDSLNLGDHVGDDPEAVAENRRRFAAALSARPVFLKQVHGWNVARLNLESVDGTEADACITTQRGIACTIMVADCLPVLFADRGGKAVGAAHAGWRGLAGQGGQGVLEALWTAYWPLVAPSATEAASVTQVWLGPCIGPEGFEVGPEVRDTFVASDAGSVEMFRPGTGGKWFADLAGLGRRRLERLGIAAIYGNDSAPGWCTVSNPSRFFSHRRDRVSGRFAASVWLA</sequence>
<evidence type="ECO:0000313" key="11">
    <source>
        <dbReference type="EMBL" id="TWO67706.1"/>
    </source>
</evidence>
<evidence type="ECO:0000256" key="3">
    <source>
        <dbReference type="ARBA" id="ARBA00022679"/>
    </source>
</evidence>
<accession>A0A562ZHA5</accession>
<evidence type="ECO:0000256" key="4">
    <source>
        <dbReference type="ARBA" id="ARBA00022723"/>
    </source>
</evidence>
<evidence type="ECO:0000313" key="12">
    <source>
        <dbReference type="Proteomes" id="UP000318199"/>
    </source>
</evidence>
<dbReference type="InterPro" id="IPR011324">
    <property type="entry name" value="Cytotoxic_necrot_fac-like_cat"/>
</dbReference>